<feature type="domain" description="Centromere protein J C-terminal" evidence="2">
    <location>
        <begin position="48"/>
        <end position="79"/>
    </location>
</feature>
<dbReference type="InterPro" id="IPR047002">
    <property type="entry name" value="Tcp10_C_sf"/>
</dbReference>
<proteinExistence type="inferred from homology"/>
<accession>A0A674HUE8</accession>
<evidence type="ECO:0000259" key="2">
    <source>
        <dbReference type="Pfam" id="PF07202"/>
    </source>
</evidence>
<dbReference type="InParanoid" id="A0A674HUE8"/>
<dbReference type="PANTHER" id="PTHR10331">
    <property type="entry name" value="T COMPLEX PROTEIN 10"/>
    <property type="match status" value="1"/>
</dbReference>
<reference evidence="3" key="3">
    <citation type="submission" date="2025-09" db="UniProtKB">
        <authorList>
            <consortium name="Ensembl"/>
        </authorList>
    </citation>
    <scope>IDENTIFICATION</scope>
</reference>
<dbReference type="Gene3D" id="2.60.450.20">
    <property type="match status" value="1"/>
</dbReference>
<dbReference type="InterPro" id="IPR026581">
    <property type="entry name" value="TCP10L/CENPJ"/>
</dbReference>
<dbReference type="GO" id="GO:0060271">
    <property type="term" value="P:cilium assembly"/>
    <property type="evidence" value="ECO:0007669"/>
    <property type="project" value="TreeGrafter"/>
</dbReference>
<evidence type="ECO:0000313" key="3">
    <source>
        <dbReference type="Ensembl" id="ENSTGUP00000038179.1"/>
    </source>
</evidence>
<keyword evidence="4" id="KW-1185">Reference proteome</keyword>
<organism evidence="3 4">
    <name type="scientific">Taeniopygia guttata</name>
    <name type="common">Zebra finch</name>
    <name type="synonym">Poephila guttata</name>
    <dbReference type="NCBI Taxonomy" id="59729"/>
    <lineage>
        <taxon>Eukaryota</taxon>
        <taxon>Metazoa</taxon>
        <taxon>Chordata</taxon>
        <taxon>Craniata</taxon>
        <taxon>Vertebrata</taxon>
        <taxon>Euteleostomi</taxon>
        <taxon>Archelosauria</taxon>
        <taxon>Archosauria</taxon>
        <taxon>Dinosauria</taxon>
        <taxon>Saurischia</taxon>
        <taxon>Theropoda</taxon>
        <taxon>Coelurosauria</taxon>
        <taxon>Aves</taxon>
        <taxon>Neognathae</taxon>
        <taxon>Neoaves</taxon>
        <taxon>Telluraves</taxon>
        <taxon>Australaves</taxon>
        <taxon>Passeriformes</taxon>
        <taxon>Passeroidea</taxon>
        <taxon>Estrildidae</taxon>
        <taxon>Estrildinae</taxon>
        <taxon>Taeniopygia</taxon>
    </lineage>
</organism>
<reference evidence="3 4" key="1">
    <citation type="journal article" date="2010" name="Nature">
        <title>The genome of a songbird.</title>
        <authorList>
            <person name="Warren W.C."/>
            <person name="Clayton D.F."/>
            <person name="Ellegren H."/>
            <person name="Arnold A.P."/>
            <person name="Hillier L.W."/>
            <person name="Kunstner A."/>
            <person name="Searle S."/>
            <person name="White S."/>
            <person name="Vilella A.J."/>
            <person name="Fairley S."/>
            <person name="Heger A."/>
            <person name="Kong L."/>
            <person name="Ponting C.P."/>
            <person name="Jarvis E.D."/>
            <person name="Mello C.V."/>
            <person name="Minx P."/>
            <person name="Lovell P."/>
            <person name="Velho T.A."/>
            <person name="Ferris M."/>
            <person name="Balakrishnan C.N."/>
            <person name="Sinha S."/>
            <person name="Blatti C."/>
            <person name="London S.E."/>
            <person name="Li Y."/>
            <person name="Lin Y.C."/>
            <person name="George J."/>
            <person name="Sweedler J."/>
            <person name="Southey B."/>
            <person name="Gunaratne P."/>
            <person name="Watson M."/>
            <person name="Nam K."/>
            <person name="Backstrom N."/>
            <person name="Smeds L."/>
            <person name="Nabholz B."/>
            <person name="Itoh Y."/>
            <person name="Whitney O."/>
            <person name="Pfenning A.R."/>
            <person name="Howard J."/>
            <person name="Volker M."/>
            <person name="Skinner B.M."/>
            <person name="Griffin D.K."/>
            <person name="Ye L."/>
            <person name="McLaren W.M."/>
            <person name="Flicek P."/>
            <person name="Quesada V."/>
            <person name="Velasco G."/>
            <person name="Lopez-Otin C."/>
            <person name="Puente X.S."/>
            <person name="Olender T."/>
            <person name="Lancet D."/>
            <person name="Smit A.F."/>
            <person name="Hubley R."/>
            <person name="Konkel M.K."/>
            <person name="Walker J.A."/>
            <person name="Batzer M.A."/>
            <person name="Gu W."/>
            <person name="Pollock D.D."/>
            <person name="Chen L."/>
            <person name="Cheng Z."/>
            <person name="Eichler E.E."/>
            <person name="Stapley J."/>
            <person name="Slate J."/>
            <person name="Ekblom R."/>
            <person name="Birkhead T."/>
            <person name="Burke T."/>
            <person name="Burt D."/>
            <person name="Scharff C."/>
            <person name="Adam I."/>
            <person name="Richard H."/>
            <person name="Sultan M."/>
            <person name="Soldatov A."/>
            <person name="Lehrach H."/>
            <person name="Edwards S.V."/>
            <person name="Yang S.P."/>
            <person name="Li X."/>
            <person name="Graves T."/>
            <person name="Fulton L."/>
            <person name="Nelson J."/>
            <person name="Chinwalla A."/>
            <person name="Hou S."/>
            <person name="Mardis E.R."/>
            <person name="Wilson R.K."/>
        </authorList>
    </citation>
    <scope>NUCLEOTIDE SEQUENCE [LARGE SCALE GENOMIC DNA]</scope>
</reference>
<dbReference type="GO" id="GO:0015631">
    <property type="term" value="F:tubulin binding"/>
    <property type="evidence" value="ECO:0007669"/>
    <property type="project" value="TreeGrafter"/>
</dbReference>
<dbReference type="GO" id="GO:0061511">
    <property type="term" value="P:centriole elongation"/>
    <property type="evidence" value="ECO:0007669"/>
    <property type="project" value="TreeGrafter"/>
</dbReference>
<dbReference type="Pfam" id="PF07202">
    <property type="entry name" value="Tcp10_C"/>
    <property type="match status" value="1"/>
</dbReference>
<protein>
    <recommendedName>
        <fullName evidence="2">Centromere protein J C-terminal domain-containing protein</fullName>
    </recommendedName>
</protein>
<dbReference type="Ensembl" id="ENSTGUT00000038714.1">
    <property type="protein sequence ID" value="ENSTGUP00000038179.1"/>
    <property type="gene ID" value="ENSTGUG00000023539.1"/>
</dbReference>
<evidence type="ECO:0000313" key="4">
    <source>
        <dbReference type="Proteomes" id="UP000007754"/>
    </source>
</evidence>
<reference evidence="3" key="2">
    <citation type="submission" date="2025-08" db="UniProtKB">
        <authorList>
            <consortium name="Ensembl"/>
        </authorList>
    </citation>
    <scope>IDENTIFICATION</scope>
</reference>
<comment type="similarity">
    <text evidence="1">Belongs to the TCP10 family.</text>
</comment>
<dbReference type="AlphaFoldDB" id="A0A674HUE8"/>
<dbReference type="GO" id="GO:0005814">
    <property type="term" value="C:centriole"/>
    <property type="evidence" value="ECO:0007669"/>
    <property type="project" value="TreeGrafter"/>
</dbReference>
<dbReference type="PANTHER" id="PTHR10331:SF25">
    <property type="entry name" value="T-COMPLEX PROTEIN 10A-RELATED"/>
    <property type="match status" value="1"/>
</dbReference>
<dbReference type="GeneTree" id="ENSGT00530000063927"/>
<dbReference type="InterPro" id="IPR009852">
    <property type="entry name" value="CENPJ_C_dom"/>
</dbReference>
<name>A0A674HUE8_TAEGU</name>
<sequence>MYCKTLRASIFKKPKICYYAGAQTTHTAYPDGLEVPQFPNNQIEKHYPDGTQEIVLPDHTVKWLYSDGLKETFFSDGTVV</sequence>
<dbReference type="GO" id="GO:0005813">
    <property type="term" value="C:centrosome"/>
    <property type="evidence" value="ECO:0007669"/>
    <property type="project" value="TreeGrafter"/>
</dbReference>
<dbReference type="Proteomes" id="UP000007754">
    <property type="component" value="Chromosome 3"/>
</dbReference>
<evidence type="ECO:0000256" key="1">
    <source>
        <dbReference type="ARBA" id="ARBA00005627"/>
    </source>
</evidence>